<organism evidence="2 3">
    <name type="scientific">Candidatus Syntropharchaeum butanivorans</name>
    <dbReference type="NCBI Taxonomy" id="1839936"/>
    <lineage>
        <taxon>Archaea</taxon>
        <taxon>Methanobacteriati</taxon>
        <taxon>Methanobacteriota</taxon>
        <taxon>Stenosarchaea group</taxon>
        <taxon>Methanomicrobia</taxon>
        <taxon>Methanosarcinales</taxon>
        <taxon>ANME-2 cluster</taxon>
        <taxon>Candidatus Syntropharchaeum</taxon>
    </lineage>
</organism>
<sequence length="569" mass="64184">MWFFGKVGGKAVEHAPKPVRITTPEYEGLGIRWGSKSKPLVGKTEFSRIMEEGQPVKVDYKALVFGTKPVVKSVKVSTKTTKVSGDIYRIGETTKKEVSLGNIAAYEKYMSQLADVKGYFLGKETFKQFEPRGTGARKGSLIGISDTPKGKGGTVQPFTPKTKPAWGFELVKPFYEEARFERPQIHAVRYGYRKLRVGHKPRQGIYFGAKPRYSVFTEKPYLPRFREKIGGVRRPEIGWGGKAIPGDYFVELTPDLKKLFGFEPKPSEFKKWADKLGKSVHERPKKTTGRETPQERWMNRFGKSAYRRTRKPATAFKSRTETRTETRTATRRVKTLELDRGLESMIREARLRDIFERVGQDVNKAAKSVVEDIKRPRAKKMVIESKPKPRIPARGGIETFMGMLGAAGTPRFKARASGKTPTIPVPSFTRKTTGQETTGQETPQGEGKTQSIIEVVSTPTVETKTQTSSKTKAQSKPLADVFRQVRQAVTSRPRVLYLPDMRIEPVTFTPRQKPPGRPPTKKRKPRKQKKKDISTYLGAFGFGEVAPVATPLEMLGVKSGRRKRTKNRR</sequence>
<dbReference type="STRING" id="1839936.SBU_000097"/>
<feature type="compositionally biased region" description="Basic residues" evidence="1">
    <location>
        <begin position="519"/>
        <end position="530"/>
    </location>
</feature>
<dbReference type="AlphaFoldDB" id="A0A1F2P6L0"/>
<feature type="compositionally biased region" description="Low complexity" evidence="1">
    <location>
        <begin position="431"/>
        <end position="450"/>
    </location>
</feature>
<proteinExistence type="predicted"/>
<keyword evidence="3" id="KW-1185">Reference proteome</keyword>
<evidence type="ECO:0000256" key="1">
    <source>
        <dbReference type="SAM" id="MobiDB-lite"/>
    </source>
</evidence>
<name>A0A1F2P6L0_9EURY</name>
<feature type="compositionally biased region" description="Low complexity" evidence="1">
    <location>
        <begin position="463"/>
        <end position="476"/>
    </location>
</feature>
<protein>
    <submittedName>
        <fullName evidence="2">Uncharacterized protein</fullName>
    </submittedName>
</protein>
<dbReference type="Proteomes" id="UP000185779">
    <property type="component" value="Unassembled WGS sequence"/>
</dbReference>
<comment type="caution">
    <text evidence="2">The sequence shown here is derived from an EMBL/GenBank/DDBJ whole genome shotgun (WGS) entry which is preliminary data.</text>
</comment>
<evidence type="ECO:0000313" key="3">
    <source>
        <dbReference type="Proteomes" id="UP000185779"/>
    </source>
</evidence>
<gene>
    <name evidence="2" type="ORF">SBU_000097</name>
</gene>
<evidence type="ECO:0000313" key="2">
    <source>
        <dbReference type="EMBL" id="OFV66804.1"/>
    </source>
</evidence>
<feature type="region of interest" description="Disordered" evidence="1">
    <location>
        <begin position="412"/>
        <end position="477"/>
    </location>
</feature>
<reference evidence="2" key="1">
    <citation type="submission" date="2016-05" db="EMBL/GenBank/DDBJ databases">
        <title>Microbial consortia oxidize butane by reversing methanogenesis.</title>
        <authorList>
            <person name="Laso-Perez R."/>
            <person name="Richter M."/>
            <person name="Wegener G."/>
            <person name="Musat F."/>
        </authorList>
    </citation>
    <scope>NUCLEOTIDE SEQUENCE [LARGE SCALE GENOMIC DNA]</scope>
    <source>
        <strain evidence="2">BOX1</strain>
    </source>
</reference>
<feature type="region of interest" description="Disordered" evidence="1">
    <location>
        <begin position="506"/>
        <end position="533"/>
    </location>
</feature>
<feature type="region of interest" description="Disordered" evidence="1">
    <location>
        <begin position="131"/>
        <end position="158"/>
    </location>
</feature>
<dbReference type="EMBL" id="LYOR01000001">
    <property type="protein sequence ID" value="OFV66804.1"/>
    <property type="molecule type" value="Genomic_DNA"/>
</dbReference>
<accession>A0A1F2P6L0</accession>